<evidence type="ECO:0000313" key="3">
    <source>
        <dbReference type="Proteomes" id="UP000008808"/>
    </source>
</evidence>
<dbReference type="EMBL" id="CP000157">
    <property type="protein sequence ID" value="ABC63965.1"/>
    <property type="molecule type" value="Genomic_DNA"/>
</dbReference>
<feature type="region of interest" description="Disordered" evidence="1">
    <location>
        <begin position="286"/>
        <end position="328"/>
    </location>
</feature>
<keyword evidence="3" id="KW-1185">Reference proteome</keyword>
<sequence>MNRSAPILPNAALVIDRARLRGVGERRQLVRALSHGPTEGLGMAPGEILLVPHLSVRQRLGAYGTNNAFVRGFSQALRESLEKAALDPSGVVGEGQPVRFSSLPRMAAWLIGNRTAARPYEQGLFADVPGVSDLRGWVRRVLLPDAPSLTQCAALLLHRHRLAPWLASMDTADLVAMERSLGEAFAVPTGSFDLAAPGMATEDASLPWPVPVELRMVPLLQALTDHLDTHPLPSAHRAMGAGLIWCATPPAQRKGVSLDRFVARVAALTDVPGETTAAQIPKQEDAVLGRPETATRAAPLSKTGLPQAAEDASIGSPKPAPVLNTPGDPAILSGETTGCVQSVAATPWAQFEISHPDNHGGAWSNAPQTALADPELGFQSRFCGMFYLVNSLRRIGFTKDFGLARSPGSDLPPFGLIDRLGEWWFGPDYLRSSMHLWATANAAPLSLPTRFTHPSLTRDDTPDRSGGIVRDGRHMAVWAGHDFPLLDWPGCTGRRQLIAAAGAGTLDSGHIRKARGRQRLPQSPGLRWIAALARSVETDLAQRSGDEDLSFADLALEGDVRIVDGAITVRFDLSDLPFAIRFAGLDRDPGWIPQEGRSLAFIYR</sequence>
<dbReference type="OrthoDB" id="5525274at2"/>
<dbReference type="AlphaFoldDB" id="Q2N8M6"/>
<gene>
    <name evidence="2" type="ordered locus">ELI_09365</name>
</gene>
<name>Q2N8M6_ERYLH</name>
<dbReference type="HOGENOM" id="CLU_410954_0_0_5"/>
<protein>
    <submittedName>
        <fullName evidence="2">Uncharacterized protein</fullName>
    </submittedName>
</protein>
<proteinExistence type="predicted"/>
<organism evidence="2 3">
    <name type="scientific">Erythrobacter litoralis (strain HTCC2594)</name>
    <dbReference type="NCBI Taxonomy" id="314225"/>
    <lineage>
        <taxon>Bacteria</taxon>
        <taxon>Pseudomonadati</taxon>
        <taxon>Pseudomonadota</taxon>
        <taxon>Alphaproteobacteria</taxon>
        <taxon>Sphingomonadales</taxon>
        <taxon>Erythrobacteraceae</taxon>
        <taxon>Erythrobacter/Porphyrobacter group</taxon>
        <taxon>Erythrobacter</taxon>
    </lineage>
</organism>
<dbReference type="RefSeq" id="WP_011414793.1">
    <property type="nucleotide sequence ID" value="NC_007722.1"/>
</dbReference>
<dbReference type="STRING" id="314225.ELI_09365"/>
<evidence type="ECO:0000313" key="2">
    <source>
        <dbReference type="EMBL" id="ABC63965.1"/>
    </source>
</evidence>
<dbReference type="Proteomes" id="UP000008808">
    <property type="component" value="Chromosome"/>
</dbReference>
<evidence type="ECO:0000256" key="1">
    <source>
        <dbReference type="SAM" id="MobiDB-lite"/>
    </source>
</evidence>
<accession>Q2N8M6</accession>
<reference evidence="3" key="1">
    <citation type="journal article" date="2009" name="J. Bacteriol.">
        <title>Complete genome sequence of Erythrobacter litoralis HTCC2594.</title>
        <authorList>
            <person name="Oh H.M."/>
            <person name="Giovannoni S.J."/>
            <person name="Ferriera S."/>
            <person name="Johnson J."/>
            <person name="Cho J.C."/>
        </authorList>
    </citation>
    <scope>NUCLEOTIDE SEQUENCE [LARGE SCALE GENOMIC DNA]</scope>
    <source>
        <strain evidence="3">HTCC2594</strain>
    </source>
</reference>
<dbReference type="KEGG" id="eli:ELI_09365"/>